<evidence type="ECO:0000256" key="2">
    <source>
        <dbReference type="ARBA" id="ARBA00022801"/>
    </source>
</evidence>
<keyword evidence="5" id="KW-1185">Reference proteome</keyword>
<proteinExistence type="inferred from homology"/>
<evidence type="ECO:0000313" key="5">
    <source>
        <dbReference type="Proteomes" id="UP001168552"/>
    </source>
</evidence>
<reference evidence="4" key="1">
    <citation type="submission" date="2023-06" db="EMBL/GenBank/DDBJ databases">
        <title>Cytophagales bacterium Strain LB-30, isolated from soil.</title>
        <authorList>
            <person name="Liu B."/>
        </authorList>
    </citation>
    <scope>NUCLEOTIDE SEQUENCE</scope>
    <source>
        <strain evidence="4">LB-30</strain>
    </source>
</reference>
<keyword evidence="2" id="KW-0378">Hydrolase</keyword>
<dbReference type="EMBL" id="JAUHJS010000001">
    <property type="protein sequence ID" value="MDN4164320.1"/>
    <property type="molecule type" value="Genomic_DNA"/>
</dbReference>
<dbReference type="InterPro" id="IPR023696">
    <property type="entry name" value="Ureohydrolase_dom_sf"/>
</dbReference>
<dbReference type="SUPFAM" id="SSF52768">
    <property type="entry name" value="Arginase/deacetylase"/>
    <property type="match status" value="1"/>
</dbReference>
<comment type="caution">
    <text evidence="4">The sequence shown here is derived from an EMBL/GenBank/DDBJ whole genome shotgun (WGS) entry which is preliminary data.</text>
</comment>
<dbReference type="PROSITE" id="PS51409">
    <property type="entry name" value="ARGINASE_2"/>
    <property type="match status" value="1"/>
</dbReference>
<dbReference type="Pfam" id="PF00491">
    <property type="entry name" value="Arginase"/>
    <property type="match status" value="1"/>
</dbReference>
<evidence type="ECO:0000256" key="1">
    <source>
        <dbReference type="ARBA" id="ARBA00022723"/>
    </source>
</evidence>
<dbReference type="PRINTS" id="PR00116">
    <property type="entry name" value="ARGINASE"/>
</dbReference>
<dbReference type="CDD" id="cd11593">
    <property type="entry name" value="Agmatinase-like_2"/>
    <property type="match status" value="1"/>
</dbReference>
<dbReference type="PIRSF" id="PIRSF036979">
    <property type="entry name" value="Arginase"/>
    <property type="match status" value="1"/>
</dbReference>
<name>A0ABT8F1L6_9BACT</name>
<keyword evidence="1" id="KW-0479">Metal-binding</keyword>
<organism evidence="4 5">
    <name type="scientific">Shiella aurantiaca</name>
    <dbReference type="NCBI Taxonomy" id="3058365"/>
    <lineage>
        <taxon>Bacteria</taxon>
        <taxon>Pseudomonadati</taxon>
        <taxon>Bacteroidota</taxon>
        <taxon>Cytophagia</taxon>
        <taxon>Cytophagales</taxon>
        <taxon>Shiellaceae</taxon>
        <taxon>Shiella</taxon>
    </lineage>
</organism>
<dbReference type="InterPro" id="IPR006035">
    <property type="entry name" value="Ureohydrolase"/>
</dbReference>
<dbReference type="PANTHER" id="PTHR11358:SF26">
    <property type="entry name" value="GUANIDINO ACID HYDROLASE, MITOCHONDRIAL"/>
    <property type="match status" value="1"/>
</dbReference>
<protein>
    <submittedName>
        <fullName evidence="4">Agmatinase family protein</fullName>
    </submittedName>
</protein>
<accession>A0ABT8F1L6</accession>
<evidence type="ECO:0000313" key="4">
    <source>
        <dbReference type="EMBL" id="MDN4164320.1"/>
    </source>
</evidence>
<dbReference type="RefSeq" id="WP_320002846.1">
    <property type="nucleotide sequence ID" value="NZ_JAUHJS010000001.1"/>
</dbReference>
<dbReference type="Proteomes" id="UP001168552">
    <property type="component" value="Unassembled WGS sequence"/>
</dbReference>
<sequence>MPNLDQYDPSGVGLQGSLFGLPFQTDDAQLVVIPVPWDVTVSYADGAALGPEAVLGASSQVDLYVDDIPDAWKLGISMLPISEKWAKKSKKWRKIASQYIDWLENGSPKLDRMKFAPVPRQVDEQAEKLNEWVKETALEHIKTKKMVCLLGGDHSTPLGIMQAMAETHGKFGILQIDAHADLREAYEGFTYSHASIMYNALKIKEVAKLVQVGIRDYCQEEAELSANSKGRVTTFYDKAIKESQYEGKTWRQWCDEIIAELPDKVYISFDIDGLDPKLCPHTGTPVAGGFELEQVMYLFKQVVLSGKKIIGFDLNEVAPGEDEWDGNVGARALYRMCNLMAVSQGKLKLKK</sequence>
<gene>
    <name evidence="4" type="ORF">QWY31_02340</name>
</gene>
<evidence type="ECO:0000256" key="3">
    <source>
        <dbReference type="PROSITE-ProRule" id="PRU00742"/>
    </source>
</evidence>
<dbReference type="PANTHER" id="PTHR11358">
    <property type="entry name" value="ARGINASE/AGMATINASE"/>
    <property type="match status" value="1"/>
</dbReference>
<dbReference type="Gene3D" id="3.40.800.10">
    <property type="entry name" value="Ureohydrolase domain"/>
    <property type="match status" value="1"/>
</dbReference>
<comment type="similarity">
    <text evidence="3">Belongs to the arginase family.</text>
</comment>